<keyword evidence="7" id="KW-0969">Cilium</keyword>
<comment type="function">
    <text evidence="1">Component of the nexin-dynein regulatory complex (N-DRC), a key regulator of ciliary/flagellar motility which maintains the alignment and integrity of the distal axoneme and regulates microtubule sliding in motile axonemes.</text>
</comment>
<evidence type="ECO:0000256" key="10">
    <source>
        <dbReference type="SAM" id="Coils"/>
    </source>
</evidence>
<name>A0A816DGD4_ADIRI</name>
<keyword evidence="10" id="KW-0175">Coiled coil</keyword>
<keyword evidence="9" id="KW-0966">Cell projection</keyword>
<evidence type="ECO:0000256" key="7">
    <source>
        <dbReference type="ARBA" id="ARBA00023069"/>
    </source>
</evidence>
<evidence type="ECO:0000313" key="11">
    <source>
        <dbReference type="EMBL" id="CAF0793756.1"/>
    </source>
</evidence>
<keyword evidence="5" id="KW-0963">Cytoplasm</keyword>
<dbReference type="PANTHER" id="PTHR31598">
    <property type="entry name" value="IQ DOMAIN-CONTAINING PROTEIN D"/>
    <property type="match status" value="1"/>
</dbReference>
<dbReference type="EMBL" id="CAJNOR010008735">
    <property type="protein sequence ID" value="CAF1636922.1"/>
    <property type="molecule type" value="Genomic_DNA"/>
</dbReference>
<proteinExistence type="inferred from homology"/>
<comment type="caution">
    <text evidence="12">The sequence shown here is derived from an EMBL/GenBank/DDBJ whole genome shotgun (WGS) entry which is preliminary data.</text>
</comment>
<organism evidence="12 13">
    <name type="scientific">Adineta ricciae</name>
    <name type="common">Rotifer</name>
    <dbReference type="NCBI Taxonomy" id="249248"/>
    <lineage>
        <taxon>Eukaryota</taxon>
        <taxon>Metazoa</taxon>
        <taxon>Spiralia</taxon>
        <taxon>Gnathifera</taxon>
        <taxon>Rotifera</taxon>
        <taxon>Eurotatoria</taxon>
        <taxon>Bdelloidea</taxon>
        <taxon>Adinetida</taxon>
        <taxon>Adinetidae</taxon>
        <taxon>Adineta</taxon>
    </lineage>
</organism>
<dbReference type="Proteomes" id="UP000663852">
    <property type="component" value="Unassembled WGS sequence"/>
</dbReference>
<keyword evidence="6" id="KW-0282">Flagellum</keyword>
<dbReference type="Proteomes" id="UP000663828">
    <property type="component" value="Unassembled WGS sequence"/>
</dbReference>
<comment type="subcellular location">
    <subcellularLocation>
        <location evidence="2">Cytoplasm</location>
        <location evidence="2">Cytoskeleton</location>
        <location evidence="2">Flagellum axoneme</location>
    </subcellularLocation>
</comment>
<evidence type="ECO:0000256" key="4">
    <source>
        <dbReference type="ARBA" id="ARBA00021752"/>
    </source>
</evidence>
<accession>A0A816DGD4</accession>
<gene>
    <name evidence="11" type="ORF">EDS130_LOCUS4480</name>
    <name evidence="12" type="ORF">XAT740_LOCUS52631</name>
</gene>
<reference evidence="12" key="1">
    <citation type="submission" date="2021-02" db="EMBL/GenBank/DDBJ databases">
        <authorList>
            <person name="Nowell W R."/>
        </authorList>
    </citation>
    <scope>NUCLEOTIDE SEQUENCE</scope>
</reference>
<evidence type="ECO:0000256" key="5">
    <source>
        <dbReference type="ARBA" id="ARBA00022490"/>
    </source>
</evidence>
<dbReference type="OrthoDB" id="536093at2759"/>
<dbReference type="InterPro" id="IPR042815">
    <property type="entry name" value="DRC10"/>
</dbReference>
<protein>
    <recommendedName>
        <fullName evidence="4">Dynein regulatory complex protein 10</fullName>
    </recommendedName>
</protein>
<evidence type="ECO:0000256" key="9">
    <source>
        <dbReference type="ARBA" id="ARBA00023273"/>
    </source>
</evidence>
<dbReference type="AlphaFoldDB" id="A0A816DGD4"/>
<evidence type="ECO:0000313" key="13">
    <source>
        <dbReference type="Proteomes" id="UP000663828"/>
    </source>
</evidence>
<sequence length="241" mass="27836">MASASIMSSSNKSRTSGAAAKPIRLQLDPLRLHEPARKKLSTIETQRIMIVFDDLVQKMELIELLPIIAAHADLFKSVIDSESMNEINRHEQLKRAYEAHESLQSVMNIIEKLPQFENYTRRFGKSLSSNTSEQIAYHYYMQQSIRNVLRRLLHEQNRLEMIKRILQSNNLLPKQKEVMNVLKLLRDSAMERFLTTPLEEREKGEQIKSLNARLAANETVIAKLEKELNDAIADRDAEVCH</sequence>
<keyword evidence="8" id="KW-0206">Cytoskeleton</keyword>
<evidence type="ECO:0000313" key="12">
    <source>
        <dbReference type="EMBL" id="CAF1636922.1"/>
    </source>
</evidence>
<comment type="similarity">
    <text evidence="3">Belongs to the DRC10 family.</text>
</comment>
<evidence type="ECO:0000256" key="8">
    <source>
        <dbReference type="ARBA" id="ARBA00023212"/>
    </source>
</evidence>
<evidence type="ECO:0000256" key="6">
    <source>
        <dbReference type="ARBA" id="ARBA00022846"/>
    </source>
</evidence>
<dbReference type="PANTHER" id="PTHR31598:SF1">
    <property type="entry name" value="DYNEIN REGULATORY COMPLEX PROTEIN 10"/>
    <property type="match status" value="1"/>
</dbReference>
<evidence type="ECO:0000256" key="2">
    <source>
        <dbReference type="ARBA" id="ARBA00004611"/>
    </source>
</evidence>
<feature type="coiled-coil region" evidence="10">
    <location>
        <begin position="207"/>
        <end position="234"/>
    </location>
</feature>
<dbReference type="EMBL" id="CAJNOJ010000012">
    <property type="protein sequence ID" value="CAF0793756.1"/>
    <property type="molecule type" value="Genomic_DNA"/>
</dbReference>
<evidence type="ECO:0000256" key="1">
    <source>
        <dbReference type="ARBA" id="ARBA00003029"/>
    </source>
</evidence>
<evidence type="ECO:0000256" key="3">
    <source>
        <dbReference type="ARBA" id="ARBA00009071"/>
    </source>
</evidence>
<keyword evidence="13" id="KW-1185">Reference proteome</keyword>